<reference evidence="9 10" key="1">
    <citation type="submission" date="2023-10" db="EMBL/GenBank/DDBJ databases">
        <title>Draft genome sequence of Xylaria bambusicola isolate GMP-LS, the root and basal stem rot pathogen of sugarcane in Indonesia.</title>
        <authorList>
            <person name="Selvaraj P."/>
            <person name="Muralishankar V."/>
            <person name="Muruganantham S."/>
            <person name="Sp S."/>
            <person name="Haryani S."/>
            <person name="Lau K.J.X."/>
            <person name="Naqvi N.I."/>
        </authorList>
    </citation>
    <scope>NUCLEOTIDE SEQUENCE [LARGE SCALE GENOMIC DNA]</scope>
    <source>
        <strain evidence="9">GMP-LS</strain>
    </source>
</reference>
<feature type="transmembrane region" description="Helical" evidence="8">
    <location>
        <begin position="326"/>
        <end position="346"/>
    </location>
</feature>
<evidence type="ECO:0000256" key="5">
    <source>
        <dbReference type="ARBA" id="ARBA00022989"/>
    </source>
</evidence>
<feature type="transmembrane region" description="Helical" evidence="8">
    <location>
        <begin position="453"/>
        <end position="475"/>
    </location>
</feature>
<dbReference type="InterPro" id="IPR006042">
    <property type="entry name" value="Xan_ur_permease"/>
</dbReference>
<comment type="caution">
    <text evidence="9">The sequence shown here is derived from an EMBL/GenBank/DDBJ whole genome shotgun (WGS) entry which is preliminary data.</text>
</comment>
<feature type="transmembrane region" description="Helical" evidence="8">
    <location>
        <begin position="241"/>
        <end position="259"/>
    </location>
</feature>
<feature type="transmembrane region" description="Helical" evidence="8">
    <location>
        <begin position="366"/>
        <end position="389"/>
    </location>
</feature>
<feature type="transmembrane region" description="Helical" evidence="8">
    <location>
        <begin position="481"/>
        <end position="501"/>
    </location>
</feature>
<evidence type="ECO:0000256" key="3">
    <source>
        <dbReference type="ARBA" id="ARBA00022448"/>
    </source>
</evidence>
<dbReference type="NCBIfam" id="TIGR00801">
    <property type="entry name" value="ncs2"/>
    <property type="match status" value="1"/>
</dbReference>
<sequence length="612" mass="66052">MDEDHGPSQIVPHAPARRSFGDRLQGVKKTFLTRDGLFGNYDYAFLFRPNLPFLRKTRKVSPFFGLNDKLPVFLALLLGFHMRLPCSRAESRDGAAAVPCLDGLDCVWYSVYDSDNEVPYSGNTVTCDRRLVRQLQCACAGIDYHCYFFLMRYVTTTYTYTPTRYYIGTGLISVVGVSFTVIPIAQKAFDQMYANGFCPVAEDGTRLPCPDAYGALLGTAAVAALIEILLAFVPPRIILKVFPPLVTGPTVMLIGISLIESGFKNWLGGSGPCSDANHAAFFDKCPDITAPHALPWGSAEYLGLGFSVFITIILCERFGSPIMKSTSVIIGLLTGIIIAAATGYFSRSGIDQAPVASFIWVHTFKLTVYAPLVLPMITVFIICACEAIGDITASCDVSRIEVDGPIYETRIQGGVLADGINGVLAALGTMTPMTTFAQNNGVIALTRCANRTAGYCCCVFLILGGIFAKFAAALVAIPSAVLGGMTTFLFTSVAVSGIAIICRGAPFTRRNRFILTAGLALGYGATLVPNYFSSVFTYQGDNRSLRGFLDAVEIFVETGFAVTALVTIILNLTLPEEIEETEEQTLASDDNPVILKGDGPLNHHNMDSDKMA</sequence>
<organism evidence="9 10">
    <name type="scientific">Xylaria bambusicola</name>
    <dbReference type="NCBI Taxonomy" id="326684"/>
    <lineage>
        <taxon>Eukaryota</taxon>
        <taxon>Fungi</taxon>
        <taxon>Dikarya</taxon>
        <taxon>Ascomycota</taxon>
        <taxon>Pezizomycotina</taxon>
        <taxon>Sordariomycetes</taxon>
        <taxon>Xylariomycetidae</taxon>
        <taxon>Xylariales</taxon>
        <taxon>Xylariaceae</taxon>
        <taxon>Xylaria</taxon>
    </lineage>
</organism>
<dbReference type="GO" id="GO:0042907">
    <property type="term" value="F:xanthine transmembrane transporter activity"/>
    <property type="evidence" value="ECO:0007669"/>
    <property type="project" value="TreeGrafter"/>
</dbReference>
<feature type="transmembrane region" description="Helical" evidence="8">
    <location>
        <begin position="212"/>
        <end position="234"/>
    </location>
</feature>
<keyword evidence="4 8" id="KW-0812">Transmembrane</keyword>
<proteinExistence type="inferred from homology"/>
<keyword evidence="6 8" id="KW-0472">Membrane</keyword>
<feature type="transmembrane region" description="Helical" evidence="8">
    <location>
        <begin position="552"/>
        <end position="574"/>
    </location>
</feature>
<evidence type="ECO:0000256" key="4">
    <source>
        <dbReference type="ARBA" id="ARBA00022692"/>
    </source>
</evidence>
<evidence type="ECO:0000256" key="8">
    <source>
        <dbReference type="SAM" id="Phobius"/>
    </source>
</evidence>
<dbReference type="PANTHER" id="PTHR42810:SF2">
    <property type="entry name" value="PURINE PERMEASE C1399.01C-RELATED"/>
    <property type="match status" value="1"/>
</dbReference>
<feature type="transmembrane region" description="Helical" evidence="8">
    <location>
        <begin position="301"/>
        <end position="319"/>
    </location>
</feature>
<comment type="subcellular location">
    <subcellularLocation>
        <location evidence="1">Membrane</location>
        <topology evidence="1">Multi-pass membrane protein</topology>
    </subcellularLocation>
</comment>
<feature type="transmembrane region" description="Helical" evidence="8">
    <location>
        <begin position="513"/>
        <end position="532"/>
    </location>
</feature>
<comment type="similarity">
    <text evidence="2">Belongs to the nucleobase:cation symporter-2 (NCS2) (TC 2.A.40) family.</text>
</comment>
<keyword evidence="10" id="KW-1185">Reference proteome</keyword>
<dbReference type="InterPro" id="IPR006043">
    <property type="entry name" value="NCS2"/>
</dbReference>
<evidence type="ECO:0000313" key="10">
    <source>
        <dbReference type="Proteomes" id="UP001305414"/>
    </source>
</evidence>
<dbReference type="GO" id="GO:0000324">
    <property type="term" value="C:fungal-type vacuole"/>
    <property type="evidence" value="ECO:0007669"/>
    <property type="project" value="TreeGrafter"/>
</dbReference>
<feature type="region of interest" description="Disordered" evidence="7">
    <location>
        <begin position="583"/>
        <end position="612"/>
    </location>
</feature>
<dbReference type="GO" id="GO:0005886">
    <property type="term" value="C:plasma membrane"/>
    <property type="evidence" value="ECO:0007669"/>
    <property type="project" value="TreeGrafter"/>
</dbReference>
<dbReference type="Proteomes" id="UP001305414">
    <property type="component" value="Unassembled WGS sequence"/>
</dbReference>
<dbReference type="EMBL" id="JAWHQM010000055">
    <property type="protein sequence ID" value="KAK5635588.1"/>
    <property type="molecule type" value="Genomic_DNA"/>
</dbReference>
<keyword evidence="3" id="KW-0813">Transport</keyword>
<name>A0AAN7ZE14_9PEZI</name>
<protein>
    <recommendedName>
        <fullName evidence="11">Purine permease</fullName>
    </recommendedName>
</protein>
<evidence type="ECO:0000256" key="7">
    <source>
        <dbReference type="SAM" id="MobiDB-lite"/>
    </source>
</evidence>
<evidence type="ECO:0008006" key="11">
    <source>
        <dbReference type="Google" id="ProtNLM"/>
    </source>
</evidence>
<dbReference type="PANTHER" id="PTHR42810">
    <property type="entry name" value="PURINE PERMEASE C1399.01C-RELATED"/>
    <property type="match status" value="1"/>
</dbReference>
<evidence type="ECO:0000256" key="2">
    <source>
        <dbReference type="ARBA" id="ARBA00008821"/>
    </source>
</evidence>
<evidence type="ECO:0000256" key="1">
    <source>
        <dbReference type="ARBA" id="ARBA00004141"/>
    </source>
</evidence>
<feature type="transmembrane region" description="Helical" evidence="8">
    <location>
        <begin position="165"/>
        <end position="185"/>
    </location>
</feature>
<evidence type="ECO:0000256" key="6">
    <source>
        <dbReference type="ARBA" id="ARBA00023136"/>
    </source>
</evidence>
<accession>A0AAN7ZE14</accession>
<dbReference type="AlphaFoldDB" id="A0AAN7ZE14"/>
<evidence type="ECO:0000313" key="9">
    <source>
        <dbReference type="EMBL" id="KAK5635588.1"/>
    </source>
</evidence>
<dbReference type="Pfam" id="PF00860">
    <property type="entry name" value="Xan_ur_permease"/>
    <property type="match status" value="1"/>
</dbReference>
<gene>
    <name evidence="9" type="ORF">RRF57_011300</name>
</gene>
<keyword evidence="5 8" id="KW-1133">Transmembrane helix</keyword>